<evidence type="ECO:0000313" key="3">
    <source>
        <dbReference type="Proteomes" id="UP000233720"/>
    </source>
</evidence>
<organism evidence="1 3">
    <name type="scientific">Xanthomonas prunicola</name>
    <dbReference type="NCBI Taxonomy" id="2053930"/>
    <lineage>
        <taxon>Bacteria</taxon>
        <taxon>Pseudomonadati</taxon>
        <taxon>Pseudomonadota</taxon>
        <taxon>Gammaproteobacteria</taxon>
        <taxon>Lysobacterales</taxon>
        <taxon>Lysobacteraceae</taxon>
        <taxon>Xanthomonas</taxon>
    </lineage>
</organism>
<evidence type="ECO:0000313" key="1">
    <source>
        <dbReference type="EMBL" id="PKV14016.1"/>
    </source>
</evidence>
<dbReference type="Proteomes" id="UP000233720">
    <property type="component" value="Unassembled WGS sequence"/>
</dbReference>
<accession>A0A2N3RND3</accession>
<dbReference type="OrthoDB" id="9984856at2"/>
<comment type="caution">
    <text evidence="1">The sequence shown here is derived from an EMBL/GenBank/DDBJ whole genome shotgun (WGS) entry which is preliminary data.</text>
</comment>
<dbReference type="EMBL" id="PHKW01000001">
    <property type="protein sequence ID" value="PKV18297.1"/>
    <property type="molecule type" value="Genomic_DNA"/>
</dbReference>
<dbReference type="EMBL" id="PHKV01000001">
    <property type="protein sequence ID" value="PKV14016.1"/>
    <property type="molecule type" value="Genomic_DNA"/>
</dbReference>
<protein>
    <submittedName>
        <fullName evidence="1">Uncharacterized protein</fullName>
    </submittedName>
</protein>
<dbReference type="AlphaFoldDB" id="A0A2N3RND3"/>
<keyword evidence="4" id="KW-1185">Reference proteome</keyword>
<proteinExistence type="predicted"/>
<gene>
    <name evidence="1" type="ORF">XpruCFBP8353_02620</name>
    <name evidence="2" type="ORF">XpruCFBP8354_02620</name>
</gene>
<evidence type="ECO:0000313" key="2">
    <source>
        <dbReference type="EMBL" id="PKV18297.1"/>
    </source>
</evidence>
<dbReference type="Proteomes" id="UP000233748">
    <property type="component" value="Unassembled WGS sequence"/>
</dbReference>
<evidence type="ECO:0000313" key="4">
    <source>
        <dbReference type="Proteomes" id="UP000233748"/>
    </source>
</evidence>
<sequence>MHRLKRLAQLAAGVCRAKGRQSEILTADSLHIGSFLTATSRVLTCALQRAHSSGGCCIEACNRHHDFPTFYRRSDARVMCARHRWGAMVGRVRRQMTGANRRRLSGAWAMRKY</sequence>
<reference evidence="3 4" key="1">
    <citation type="submission" date="2017-11" db="EMBL/GenBank/DDBJ databases">
        <title>Xanthomonas prunicola sp. nov., a novel pathogen that affects nectarine (Prunus persica var. nectarine) trees.</title>
        <authorList>
            <person name="Lopez M."/>
            <person name="Lopez-Soriano P."/>
            <person name="Garita-Cambronero J."/>
            <person name="Beltran C."/>
            <person name="Taghouti G."/>
            <person name="Portier P."/>
            <person name="Cubero J."/>
            <person name="Fischer-Le Saux M."/>
            <person name="Marco-Noales E."/>
        </authorList>
    </citation>
    <scope>NUCLEOTIDE SEQUENCE [LARGE SCALE GENOMIC DNA]</scope>
    <source>
        <strain evidence="1 3">CFBP8353</strain>
        <strain evidence="2 4">CFBP8354</strain>
    </source>
</reference>
<name>A0A2N3RND3_9XANT</name>